<dbReference type="EMBL" id="CM044702">
    <property type="protein sequence ID" value="KAI5677133.1"/>
    <property type="molecule type" value="Genomic_DNA"/>
</dbReference>
<accession>A0ACC0BX35</accession>
<evidence type="ECO:0000313" key="2">
    <source>
        <dbReference type="Proteomes" id="UP001060085"/>
    </source>
</evidence>
<dbReference type="Proteomes" id="UP001060085">
    <property type="component" value="Linkage Group LG02"/>
</dbReference>
<keyword evidence="2" id="KW-1185">Reference proteome</keyword>
<protein>
    <submittedName>
        <fullName evidence="1">Uncharacterized protein</fullName>
    </submittedName>
</protein>
<evidence type="ECO:0000313" key="1">
    <source>
        <dbReference type="EMBL" id="KAI5677133.1"/>
    </source>
</evidence>
<organism evidence="1 2">
    <name type="scientific">Catharanthus roseus</name>
    <name type="common">Madagascar periwinkle</name>
    <name type="synonym">Vinca rosea</name>
    <dbReference type="NCBI Taxonomy" id="4058"/>
    <lineage>
        <taxon>Eukaryota</taxon>
        <taxon>Viridiplantae</taxon>
        <taxon>Streptophyta</taxon>
        <taxon>Embryophyta</taxon>
        <taxon>Tracheophyta</taxon>
        <taxon>Spermatophyta</taxon>
        <taxon>Magnoliopsida</taxon>
        <taxon>eudicotyledons</taxon>
        <taxon>Gunneridae</taxon>
        <taxon>Pentapetalae</taxon>
        <taxon>asterids</taxon>
        <taxon>lamiids</taxon>
        <taxon>Gentianales</taxon>
        <taxon>Apocynaceae</taxon>
        <taxon>Rauvolfioideae</taxon>
        <taxon>Vinceae</taxon>
        <taxon>Catharanthinae</taxon>
        <taxon>Catharanthus</taxon>
    </lineage>
</organism>
<reference evidence="2" key="1">
    <citation type="journal article" date="2023" name="Nat. Plants">
        <title>Single-cell RNA sequencing provides a high-resolution roadmap for understanding the multicellular compartmentation of specialized metabolism.</title>
        <authorList>
            <person name="Sun S."/>
            <person name="Shen X."/>
            <person name="Li Y."/>
            <person name="Li Y."/>
            <person name="Wang S."/>
            <person name="Li R."/>
            <person name="Zhang H."/>
            <person name="Shen G."/>
            <person name="Guo B."/>
            <person name="Wei J."/>
            <person name="Xu J."/>
            <person name="St-Pierre B."/>
            <person name="Chen S."/>
            <person name="Sun C."/>
        </authorList>
    </citation>
    <scope>NUCLEOTIDE SEQUENCE [LARGE SCALE GENOMIC DNA]</scope>
</reference>
<sequence>MILILLGGIPSAGAAVNVTMWWVFCMKEQAPIAGGSWNRKSFTELFTSNTTSTTVPSIMPPSSFKGEPAIPYTEDEIAALATPFHLCSLINFLMENRLLRYSARNFILWVSRDHSQLIDTGSTKGFWKRIIYENLPSYCTHCMRMGHAPRNCKKMGLKAPNQSITSVPISAKKVMWAPIGKDKDRNASSPVSVHAHAAPIPTVLNMASKENDNPYESHFATANINISLVSTSISSTAPLELLQNSKKMQSAKAYGMQVAGTTGISTDEQVASVQPAAGYSKVCSLN</sequence>
<comment type="caution">
    <text evidence="1">The sequence shown here is derived from an EMBL/GenBank/DDBJ whole genome shotgun (WGS) entry which is preliminary data.</text>
</comment>
<gene>
    <name evidence="1" type="ORF">M9H77_08083</name>
</gene>
<name>A0ACC0BX35_CATRO</name>
<proteinExistence type="predicted"/>